<reference evidence="3" key="1">
    <citation type="submission" date="2021-03" db="EMBL/GenBank/DDBJ databases">
        <authorList>
            <person name="Bekaert M."/>
        </authorList>
    </citation>
    <scope>NUCLEOTIDE SEQUENCE</scope>
</reference>
<gene>
    <name evidence="3" type="ORF">MEDL_26429</name>
</gene>
<sequence>MANFETKKCELCVYKYCLDCEEYHCENCKSRRKKQKISIDHQIDNASDNVVDWTSKCPEHQELFDLVCNTCNSPVCSRCVNGKHEFSQHAERISQLRRKIDENLRIKQNELNHTTETIEKGIDRFDKQIDFVIKSITEEGNKAKAMVDVWISHMLRPIKNRCKIDKEELKKRLSDSKRLVSKGHCLEKRRKQLDCTRHDGDLIEKLKTLDMEIKWLNAVELPGFPDISVKTKEVTPKSISQCISTFRFRRLAEKAENMLEFFYRCENCGWEEINYVSCLPSSQRL</sequence>
<evidence type="ECO:0000313" key="3">
    <source>
        <dbReference type="EMBL" id="CAG2212487.1"/>
    </source>
</evidence>
<evidence type="ECO:0000313" key="4">
    <source>
        <dbReference type="Proteomes" id="UP000683360"/>
    </source>
</evidence>
<feature type="domain" description="B box-type" evidence="2">
    <location>
        <begin position="52"/>
        <end position="89"/>
    </location>
</feature>
<dbReference type="Proteomes" id="UP000683360">
    <property type="component" value="Unassembled WGS sequence"/>
</dbReference>
<proteinExistence type="predicted"/>
<dbReference type="GO" id="GO:0008270">
    <property type="term" value="F:zinc ion binding"/>
    <property type="evidence" value="ECO:0007669"/>
    <property type="project" value="UniProtKB-KW"/>
</dbReference>
<comment type="caution">
    <text evidence="3">The sequence shown here is derived from an EMBL/GenBank/DDBJ whole genome shotgun (WGS) entry which is preliminary data.</text>
</comment>
<keyword evidence="1" id="KW-0863">Zinc-finger</keyword>
<dbReference type="PANTHER" id="PTHR25462">
    <property type="entry name" value="BONUS, ISOFORM C-RELATED"/>
    <property type="match status" value="1"/>
</dbReference>
<protein>
    <recommendedName>
        <fullName evidence="2">B box-type domain-containing protein</fullName>
    </recommendedName>
</protein>
<dbReference type="GO" id="GO:0005654">
    <property type="term" value="C:nucleoplasm"/>
    <property type="evidence" value="ECO:0007669"/>
    <property type="project" value="TreeGrafter"/>
</dbReference>
<evidence type="ECO:0000256" key="1">
    <source>
        <dbReference type="PROSITE-ProRule" id="PRU00024"/>
    </source>
</evidence>
<keyword evidence="1" id="KW-0479">Metal-binding</keyword>
<accession>A0A8S3S672</accession>
<dbReference type="SUPFAM" id="SSF57845">
    <property type="entry name" value="B-box zinc-binding domain"/>
    <property type="match status" value="1"/>
</dbReference>
<dbReference type="InterPro" id="IPR047153">
    <property type="entry name" value="TRIM45/56/19-like"/>
</dbReference>
<dbReference type="InterPro" id="IPR000315">
    <property type="entry name" value="Znf_B-box"/>
</dbReference>
<keyword evidence="1" id="KW-0862">Zinc</keyword>
<name>A0A8S3S672_MYTED</name>
<dbReference type="AlphaFoldDB" id="A0A8S3S672"/>
<organism evidence="3 4">
    <name type="scientific">Mytilus edulis</name>
    <name type="common">Blue mussel</name>
    <dbReference type="NCBI Taxonomy" id="6550"/>
    <lineage>
        <taxon>Eukaryota</taxon>
        <taxon>Metazoa</taxon>
        <taxon>Spiralia</taxon>
        <taxon>Lophotrochozoa</taxon>
        <taxon>Mollusca</taxon>
        <taxon>Bivalvia</taxon>
        <taxon>Autobranchia</taxon>
        <taxon>Pteriomorphia</taxon>
        <taxon>Mytilida</taxon>
        <taxon>Mytiloidea</taxon>
        <taxon>Mytilidae</taxon>
        <taxon>Mytilinae</taxon>
        <taxon>Mytilus</taxon>
    </lineage>
</organism>
<dbReference type="Pfam" id="PF00643">
    <property type="entry name" value="zf-B_box"/>
    <property type="match status" value="1"/>
</dbReference>
<dbReference type="OrthoDB" id="10317966at2759"/>
<keyword evidence="4" id="KW-1185">Reference proteome</keyword>
<dbReference type="PROSITE" id="PS50119">
    <property type="entry name" value="ZF_BBOX"/>
    <property type="match status" value="1"/>
</dbReference>
<dbReference type="Gene3D" id="3.30.160.60">
    <property type="entry name" value="Classic Zinc Finger"/>
    <property type="match status" value="1"/>
</dbReference>
<dbReference type="GO" id="GO:0061630">
    <property type="term" value="F:ubiquitin protein ligase activity"/>
    <property type="evidence" value="ECO:0007669"/>
    <property type="project" value="TreeGrafter"/>
</dbReference>
<dbReference type="EMBL" id="CAJPWZ010001299">
    <property type="protein sequence ID" value="CAG2212487.1"/>
    <property type="molecule type" value="Genomic_DNA"/>
</dbReference>
<evidence type="ECO:0000259" key="2">
    <source>
        <dbReference type="PROSITE" id="PS50119"/>
    </source>
</evidence>
<dbReference type="PANTHER" id="PTHR25462:SF305">
    <property type="entry name" value="RING-TYPE DOMAIN-CONTAINING PROTEIN"/>
    <property type="match status" value="1"/>
</dbReference>